<keyword evidence="1" id="KW-1133">Transmembrane helix</keyword>
<name>A0ABD5TX80_9EURY</name>
<evidence type="ECO:0000313" key="2">
    <source>
        <dbReference type="EMBL" id="MFC6825140.1"/>
    </source>
</evidence>
<feature type="transmembrane region" description="Helical" evidence="1">
    <location>
        <begin position="191"/>
        <end position="209"/>
    </location>
</feature>
<reference evidence="2 3" key="1">
    <citation type="journal article" date="2019" name="Int. J. Syst. Evol. Microbiol.">
        <title>The Global Catalogue of Microorganisms (GCM) 10K type strain sequencing project: providing services to taxonomists for standard genome sequencing and annotation.</title>
        <authorList>
            <consortium name="The Broad Institute Genomics Platform"/>
            <consortium name="The Broad Institute Genome Sequencing Center for Infectious Disease"/>
            <person name="Wu L."/>
            <person name="Ma J."/>
        </authorList>
    </citation>
    <scope>NUCLEOTIDE SEQUENCE [LARGE SCALE GENOMIC DNA]</scope>
    <source>
        <strain evidence="2 3">YIM 94188</strain>
    </source>
</reference>
<sequence>MSESLPSPVATATTVIRVLYAELLTIVVASLLTAVASLPLVTVGPAILAAVEVLTAVVTRRDTGAPPTERGRVRLFVEAFRRNLKTGLPFSLLLLSVGGVTAFYYVVGTARNDGGLLLLALLGAYGVVGALAVTLRVGSFRARTSPPPSAVRALRLTRQSLTEYASYTVLWLVSLAGLLVVASYVPVTVPMLLAGVLGVIEVVAFEAVVGDGAAAVAPDTDADVES</sequence>
<organism evidence="2 3">
    <name type="scientific">Halopelagius fulvigenes</name>
    <dbReference type="NCBI Taxonomy" id="1198324"/>
    <lineage>
        <taxon>Archaea</taxon>
        <taxon>Methanobacteriati</taxon>
        <taxon>Methanobacteriota</taxon>
        <taxon>Stenosarchaea group</taxon>
        <taxon>Halobacteria</taxon>
        <taxon>Halobacteriales</taxon>
        <taxon>Haloferacaceae</taxon>
    </lineage>
</organism>
<evidence type="ECO:0008006" key="4">
    <source>
        <dbReference type="Google" id="ProtNLM"/>
    </source>
</evidence>
<comment type="caution">
    <text evidence="2">The sequence shown here is derived from an EMBL/GenBank/DDBJ whole genome shotgun (WGS) entry which is preliminary data.</text>
</comment>
<dbReference type="EMBL" id="JBHSXH010000011">
    <property type="protein sequence ID" value="MFC6825140.1"/>
    <property type="molecule type" value="Genomic_DNA"/>
</dbReference>
<feature type="transmembrane region" description="Helical" evidence="1">
    <location>
        <begin position="90"/>
        <end position="108"/>
    </location>
</feature>
<keyword evidence="1" id="KW-0812">Transmembrane</keyword>
<proteinExistence type="predicted"/>
<gene>
    <name evidence="2" type="ORF">ACFQEV_09060</name>
</gene>
<dbReference type="AlphaFoldDB" id="A0ABD5TX80"/>
<dbReference type="Proteomes" id="UP001596408">
    <property type="component" value="Unassembled WGS sequence"/>
</dbReference>
<feature type="transmembrane region" description="Helical" evidence="1">
    <location>
        <begin position="164"/>
        <end position="185"/>
    </location>
</feature>
<feature type="transmembrane region" description="Helical" evidence="1">
    <location>
        <begin position="23"/>
        <end position="51"/>
    </location>
</feature>
<evidence type="ECO:0000256" key="1">
    <source>
        <dbReference type="SAM" id="Phobius"/>
    </source>
</evidence>
<dbReference type="RefSeq" id="WP_379695064.1">
    <property type="nucleotide sequence ID" value="NZ_JBHSXH010000011.1"/>
</dbReference>
<protein>
    <recommendedName>
        <fullName evidence="4">DUF624 domain-containing protein</fullName>
    </recommendedName>
</protein>
<feature type="transmembrane region" description="Helical" evidence="1">
    <location>
        <begin position="114"/>
        <end position="135"/>
    </location>
</feature>
<accession>A0ABD5TX80</accession>
<keyword evidence="3" id="KW-1185">Reference proteome</keyword>
<keyword evidence="1" id="KW-0472">Membrane</keyword>
<evidence type="ECO:0000313" key="3">
    <source>
        <dbReference type="Proteomes" id="UP001596408"/>
    </source>
</evidence>